<protein>
    <submittedName>
        <fullName evidence="1">Transposase</fullName>
    </submittedName>
</protein>
<comment type="caution">
    <text evidence="1">The sequence shown here is derived from an EMBL/GenBank/DDBJ whole genome shotgun (WGS) entry which is preliminary data.</text>
</comment>
<gene>
    <name evidence="1" type="ORF">FDF67_12965</name>
</gene>
<evidence type="ECO:0000313" key="2">
    <source>
        <dbReference type="Proteomes" id="UP000785180"/>
    </source>
</evidence>
<sequence>IKINADVNGAYQIMRKVFSNVKADEIEGIGLSPIRVNIA</sequence>
<organism evidence="1 2">
    <name type="scientific">Clostridium botulinum</name>
    <dbReference type="NCBI Taxonomy" id="1491"/>
    <lineage>
        <taxon>Bacteria</taxon>
        <taxon>Bacillati</taxon>
        <taxon>Bacillota</taxon>
        <taxon>Clostridia</taxon>
        <taxon>Eubacteriales</taxon>
        <taxon>Clostridiaceae</taxon>
        <taxon>Clostridium</taxon>
    </lineage>
</organism>
<dbReference type="AlphaFoldDB" id="A0A9Q4TRW0"/>
<accession>A0A9Q4TRW0</accession>
<proteinExistence type="predicted"/>
<dbReference type="EMBL" id="SXDK01000036">
    <property type="protein sequence ID" value="NFU61058.1"/>
    <property type="molecule type" value="Genomic_DNA"/>
</dbReference>
<dbReference type="Proteomes" id="UP000785180">
    <property type="component" value="Unassembled WGS sequence"/>
</dbReference>
<feature type="non-terminal residue" evidence="1">
    <location>
        <position position="1"/>
    </location>
</feature>
<reference evidence="1" key="1">
    <citation type="submission" date="2019-04" db="EMBL/GenBank/DDBJ databases">
        <title>Genome sequencing of Clostridium botulinum Groups I-IV and Clostridium butyricum.</title>
        <authorList>
            <person name="Brunt J."/>
            <person name="Van Vliet A.H.M."/>
            <person name="Stringer S.C."/>
            <person name="Carter A.T."/>
            <person name="Peck M.W."/>
        </authorList>
    </citation>
    <scope>NUCLEOTIDE SEQUENCE</scope>
    <source>
        <strain evidence="1">7221C</strain>
    </source>
</reference>
<evidence type="ECO:0000313" key="1">
    <source>
        <dbReference type="EMBL" id="NFU61058.1"/>
    </source>
</evidence>
<name>A0A9Q4TRW0_CLOBO</name>